<evidence type="ECO:0000256" key="1">
    <source>
        <dbReference type="ARBA" id="ARBA00023015"/>
    </source>
</evidence>
<organism evidence="5 6">
    <name type="scientific">Corynebacterium auriscanis</name>
    <dbReference type="NCBI Taxonomy" id="99807"/>
    <lineage>
        <taxon>Bacteria</taxon>
        <taxon>Bacillati</taxon>
        <taxon>Actinomycetota</taxon>
        <taxon>Actinomycetes</taxon>
        <taxon>Mycobacteriales</taxon>
        <taxon>Corynebacteriaceae</taxon>
        <taxon>Corynebacterium</taxon>
    </lineage>
</organism>
<dbReference type="SUPFAM" id="SSF46785">
    <property type="entry name" value="Winged helix' DNA-binding domain"/>
    <property type="match status" value="1"/>
</dbReference>
<dbReference type="InterPro" id="IPR036388">
    <property type="entry name" value="WH-like_DNA-bd_sf"/>
</dbReference>
<evidence type="ECO:0000259" key="4">
    <source>
        <dbReference type="PROSITE" id="PS50949"/>
    </source>
</evidence>
<keyword evidence="6" id="KW-1185">Reference proteome</keyword>
<dbReference type="InterPro" id="IPR000524">
    <property type="entry name" value="Tscrpt_reg_HTH_GntR"/>
</dbReference>
<reference evidence="5 6" key="1">
    <citation type="submission" date="2014-10" db="EMBL/GenBank/DDBJ databases">
        <title>Whole Genome sequence of Corynebacterium auriscanis strain CIP 106629.</title>
        <authorList>
            <person name="Hassan S.S."/>
            <person name="Jamal S.B."/>
            <person name="Tiwari S."/>
            <person name="Oliveira L.D.C."/>
            <person name="Souza F."/>
            <person name="Mariano D.C."/>
            <person name="Almeida S."/>
            <person name="Dorella F."/>
            <person name="Pereira F."/>
            <person name="Carvalho A."/>
            <person name="Leal C.A."/>
            <person name="Soares S.D.C."/>
            <person name="Figueiredo H.C."/>
            <person name="Silva A."/>
            <person name="Azevedo V.A."/>
        </authorList>
    </citation>
    <scope>NUCLEOTIDE SEQUENCE [LARGE SCALE GENOMIC DNA]</scope>
    <source>
        <strain evidence="5 6">CIP 106629</strain>
    </source>
</reference>
<sequence length="124" mass="13491">MDEATSPLFQQVAELVADAIVDGSLEEGQRAPSTNELAEFHSINPATARKGLTLLVDQGVLVKRRGVGMFVEEGARETILKLRQGSFAASYVVPLIDEAVKLGFDRSYVHTLIDQVAESRGLYT</sequence>
<dbReference type="RefSeq" id="WP_035116373.1">
    <property type="nucleotide sequence ID" value="NZ_CP047046.1"/>
</dbReference>
<gene>
    <name evidence="5" type="ORF">MA47_11070</name>
</gene>
<evidence type="ECO:0000256" key="2">
    <source>
        <dbReference type="ARBA" id="ARBA00023125"/>
    </source>
</evidence>
<accession>A0A0A2DJD5</accession>
<dbReference type="Gene3D" id="1.10.10.10">
    <property type="entry name" value="Winged helix-like DNA-binding domain superfamily/Winged helix DNA-binding domain"/>
    <property type="match status" value="1"/>
</dbReference>
<dbReference type="PANTHER" id="PTHR38445:SF10">
    <property type="entry name" value="GNTR-FAMILY TRANSCRIPTIONAL REGULATOR"/>
    <property type="match status" value="1"/>
</dbReference>
<dbReference type="AlphaFoldDB" id="A0A0A2DJD5"/>
<dbReference type="GO" id="GO:0003677">
    <property type="term" value="F:DNA binding"/>
    <property type="evidence" value="ECO:0007669"/>
    <property type="project" value="UniProtKB-KW"/>
</dbReference>
<dbReference type="EMBL" id="JRVJ01000029">
    <property type="protein sequence ID" value="KGM17984.1"/>
    <property type="molecule type" value="Genomic_DNA"/>
</dbReference>
<dbReference type="GO" id="GO:0003700">
    <property type="term" value="F:DNA-binding transcription factor activity"/>
    <property type="evidence" value="ECO:0007669"/>
    <property type="project" value="InterPro"/>
</dbReference>
<evidence type="ECO:0000256" key="3">
    <source>
        <dbReference type="ARBA" id="ARBA00023163"/>
    </source>
</evidence>
<dbReference type="PANTHER" id="PTHR38445">
    <property type="entry name" value="HTH-TYPE TRANSCRIPTIONAL REPRESSOR YTRA"/>
    <property type="match status" value="1"/>
</dbReference>
<keyword evidence="3" id="KW-0804">Transcription</keyword>
<evidence type="ECO:0000313" key="5">
    <source>
        <dbReference type="EMBL" id="KGM17984.1"/>
    </source>
</evidence>
<proteinExistence type="predicted"/>
<comment type="caution">
    <text evidence="5">The sequence shown here is derived from an EMBL/GenBank/DDBJ whole genome shotgun (WGS) entry which is preliminary data.</text>
</comment>
<dbReference type="Pfam" id="PF00392">
    <property type="entry name" value="GntR"/>
    <property type="match status" value="1"/>
</dbReference>
<keyword evidence="1" id="KW-0805">Transcription regulation</keyword>
<evidence type="ECO:0000313" key="6">
    <source>
        <dbReference type="Proteomes" id="UP000030145"/>
    </source>
</evidence>
<dbReference type="PROSITE" id="PS50949">
    <property type="entry name" value="HTH_GNTR"/>
    <property type="match status" value="1"/>
</dbReference>
<feature type="domain" description="HTH gntR-type" evidence="4">
    <location>
        <begin position="6"/>
        <end position="74"/>
    </location>
</feature>
<dbReference type="InterPro" id="IPR036390">
    <property type="entry name" value="WH_DNA-bd_sf"/>
</dbReference>
<protein>
    <submittedName>
        <fullName evidence="5">GntR family transcriptional regulator</fullName>
    </submittedName>
</protein>
<dbReference type="GeneID" id="300551900"/>
<dbReference type="CDD" id="cd07377">
    <property type="entry name" value="WHTH_GntR"/>
    <property type="match status" value="1"/>
</dbReference>
<dbReference type="SMART" id="SM00345">
    <property type="entry name" value="HTH_GNTR"/>
    <property type="match status" value="1"/>
</dbReference>
<keyword evidence="2" id="KW-0238">DNA-binding</keyword>
<name>A0A0A2DJD5_9CORY</name>
<dbReference type="Proteomes" id="UP000030145">
    <property type="component" value="Unassembled WGS sequence"/>
</dbReference>